<dbReference type="InterPro" id="IPR041492">
    <property type="entry name" value="HAD_2"/>
</dbReference>
<dbReference type="InterPro" id="IPR006439">
    <property type="entry name" value="HAD-SF_hydro_IA"/>
</dbReference>
<organism evidence="1">
    <name type="scientific">bioreactor metagenome</name>
    <dbReference type="NCBI Taxonomy" id="1076179"/>
    <lineage>
        <taxon>unclassified sequences</taxon>
        <taxon>metagenomes</taxon>
        <taxon>ecological metagenomes</taxon>
    </lineage>
</organism>
<dbReference type="SUPFAM" id="SSF56784">
    <property type="entry name" value="HAD-like"/>
    <property type="match status" value="1"/>
</dbReference>
<reference evidence="1" key="1">
    <citation type="submission" date="2019-08" db="EMBL/GenBank/DDBJ databases">
        <authorList>
            <person name="Kucharzyk K."/>
            <person name="Murdoch R.W."/>
            <person name="Higgins S."/>
            <person name="Loffler F."/>
        </authorList>
    </citation>
    <scope>NUCLEOTIDE SEQUENCE</scope>
</reference>
<name>A0A645D0V9_9ZZZZ</name>
<dbReference type="NCBIfam" id="TIGR01509">
    <property type="entry name" value="HAD-SF-IA-v3"/>
    <property type="match status" value="1"/>
</dbReference>
<gene>
    <name evidence="1" type="ORF">SDC9_129916</name>
</gene>
<proteinExistence type="predicted"/>
<accession>A0A645D0V9</accession>
<sequence>MVVSGDEKIVKPDPKLYYILLDRFNLNPDETLFIDDNAHNIDTAGLLGFQTIHFTPDMDLEEVLAEMGIL</sequence>
<dbReference type="PANTHER" id="PTHR43611">
    <property type="entry name" value="ALPHA-D-GLUCOSE 1-PHOSPHATE PHOSPHATASE"/>
    <property type="match status" value="1"/>
</dbReference>
<dbReference type="InterPro" id="IPR036412">
    <property type="entry name" value="HAD-like_sf"/>
</dbReference>
<comment type="caution">
    <text evidence="1">The sequence shown here is derived from an EMBL/GenBank/DDBJ whole genome shotgun (WGS) entry which is preliminary data.</text>
</comment>
<protein>
    <submittedName>
        <fullName evidence="1">Uncharacterized protein</fullName>
    </submittedName>
</protein>
<dbReference type="PANTHER" id="PTHR43611:SF3">
    <property type="entry name" value="FLAVIN MONONUCLEOTIDE HYDROLASE 1, CHLOROPLATIC"/>
    <property type="match status" value="1"/>
</dbReference>
<dbReference type="Gene3D" id="3.40.50.1000">
    <property type="entry name" value="HAD superfamily/HAD-like"/>
    <property type="match status" value="1"/>
</dbReference>
<evidence type="ECO:0000313" key="1">
    <source>
        <dbReference type="EMBL" id="MPM82854.1"/>
    </source>
</evidence>
<dbReference type="EMBL" id="VSSQ01031809">
    <property type="protein sequence ID" value="MPM82854.1"/>
    <property type="molecule type" value="Genomic_DNA"/>
</dbReference>
<dbReference type="InterPro" id="IPR023214">
    <property type="entry name" value="HAD_sf"/>
</dbReference>
<dbReference type="Pfam" id="PF13419">
    <property type="entry name" value="HAD_2"/>
    <property type="match status" value="1"/>
</dbReference>
<dbReference type="AlphaFoldDB" id="A0A645D0V9"/>